<dbReference type="InterPro" id="IPR003653">
    <property type="entry name" value="Peptidase_C48_C"/>
</dbReference>
<proteinExistence type="inferred from homology"/>
<name>A0AAD4PFS1_PERFH</name>
<dbReference type="AlphaFoldDB" id="A0AAD4PFS1"/>
<feature type="region of interest" description="Disordered" evidence="4">
    <location>
        <begin position="1"/>
        <end position="27"/>
    </location>
</feature>
<gene>
    <name evidence="6" type="ORF">C2S53_003099</name>
</gene>
<keyword evidence="3" id="KW-0378">Hydrolase</keyword>
<dbReference type="Proteomes" id="UP001190926">
    <property type="component" value="Unassembled WGS sequence"/>
</dbReference>
<dbReference type="Pfam" id="PF02902">
    <property type="entry name" value="Peptidase_C48"/>
    <property type="match status" value="1"/>
</dbReference>
<evidence type="ECO:0000256" key="1">
    <source>
        <dbReference type="ARBA" id="ARBA00005234"/>
    </source>
</evidence>
<evidence type="ECO:0000259" key="5">
    <source>
        <dbReference type="Pfam" id="PF02902"/>
    </source>
</evidence>
<comment type="caution">
    <text evidence="6">The sequence shown here is derived from an EMBL/GenBank/DDBJ whole genome shotgun (WGS) entry which is preliminary data.</text>
</comment>
<dbReference type="PANTHER" id="PTHR48449:SF1">
    <property type="entry name" value="DUF1985 DOMAIN-CONTAINING PROTEIN"/>
    <property type="match status" value="1"/>
</dbReference>
<evidence type="ECO:0000256" key="2">
    <source>
        <dbReference type="ARBA" id="ARBA00022670"/>
    </source>
</evidence>
<dbReference type="GO" id="GO:0006508">
    <property type="term" value="P:proteolysis"/>
    <property type="evidence" value="ECO:0007669"/>
    <property type="project" value="UniProtKB-KW"/>
</dbReference>
<dbReference type="InterPro" id="IPR038765">
    <property type="entry name" value="Papain-like_cys_pep_sf"/>
</dbReference>
<accession>A0AAD4PFS1</accession>
<evidence type="ECO:0000256" key="3">
    <source>
        <dbReference type="ARBA" id="ARBA00022801"/>
    </source>
</evidence>
<keyword evidence="7" id="KW-1185">Reference proteome</keyword>
<evidence type="ECO:0000313" key="7">
    <source>
        <dbReference type="Proteomes" id="UP001190926"/>
    </source>
</evidence>
<feature type="domain" description="Ubiquitin-like protease family profile" evidence="5">
    <location>
        <begin position="389"/>
        <end position="490"/>
    </location>
</feature>
<comment type="similarity">
    <text evidence="1">Belongs to the peptidase C48 family.</text>
</comment>
<dbReference type="PANTHER" id="PTHR48449">
    <property type="entry name" value="DUF1985 DOMAIN-CONTAINING PROTEIN"/>
    <property type="match status" value="1"/>
</dbReference>
<dbReference type="Gene3D" id="3.40.395.10">
    <property type="entry name" value="Adenoviral Proteinase, Chain A"/>
    <property type="match status" value="1"/>
</dbReference>
<evidence type="ECO:0000313" key="6">
    <source>
        <dbReference type="EMBL" id="KAH6837312.1"/>
    </source>
</evidence>
<dbReference type="GO" id="GO:0008234">
    <property type="term" value="F:cysteine-type peptidase activity"/>
    <property type="evidence" value="ECO:0007669"/>
    <property type="project" value="InterPro"/>
</dbReference>
<sequence>MSSGRRTVGSPQGGGKSSAKEKGKRKLPELEVVGGKLSARGQLHVIMNDVRERLSDKNVEAFRRTCFGHLLDVPRIQPQMQLIFLMLNSLMDELEHRNVMSFRINNMIFELGRQEFFCISGLSFKETVRLPSSSNIHGHIFRGEQNLKVVDIDEAFQNYRLHMTTWCIGHIGHRSSDIGGMEMNVRMQNDSKCIEKMSEMIMRMNVMLKSVVGRISGVEKSVDGLKARLHGVGSVDDEATECIHKEDPLEVAMKTGRPNEEFVESGSIEKDTGDVACVDKAPMNESFEGVRNAERDYGWSVERDFHHWYNEAKGQNSDLAIRLPTECKTDAPFSWFVNLYMAKGWLTDKQTLALDSMAKVPERIMPYVEGEYPQQDAKPWHKVDIGLDHWVLYCLDLAAQRVIVFDSMSATKKLWDDIKAAFANVCINVPLMIELLDVYRDKRLKPTIKKVWDLVRYKHPPQQCNLSDCGVLCMKSLECLVTGKPFSAIDPMRCSAYRRAYCVELFASSQTVAGAGV</sequence>
<dbReference type="EMBL" id="SDAM02000018">
    <property type="protein sequence ID" value="KAH6837312.1"/>
    <property type="molecule type" value="Genomic_DNA"/>
</dbReference>
<dbReference type="SUPFAM" id="SSF54001">
    <property type="entry name" value="Cysteine proteinases"/>
    <property type="match status" value="1"/>
</dbReference>
<reference evidence="6 7" key="1">
    <citation type="journal article" date="2021" name="Nat. Commun.">
        <title>Incipient diploidization of the medicinal plant Perilla within 10,000 years.</title>
        <authorList>
            <person name="Zhang Y."/>
            <person name="Shen Q."/>
            <person name="Leng L."/>
            <person name="Zhang D."/>
            <person name="Chen S."/>
            <person name="Shi Y."/>
            <person name="Ning Z."/>
            <person name="Chen S."/>
        </authorList>
    </citation>
    <scope>NUCLEOTIDE SEQUENCE [LARGE SCALE GENOMIC DNA]</scope>
    <source>
        <strain evidence="7">cv. PC099</strain>
    </source>
</reference>
<evidence type="ECO:0000256" key="4">
    <source>
        <dbReference type="SAM" id="MobiDB-lite"/>
    </source>
</evidence>
<keyword evidence="2" id="KW-0645">Protease</keyword>
<feature type="compositionally biased region" description="Basic and acidic residues" evidence="4">
    <location>
        <begin position="18"/>
        <end position="27"/>
    </location>
</feature>
<protein>
    <recommendedName>
        <fullName evidence="5">Ubiquitin-like protease family profile domain-containing protein</fullName>
    </recommendedName>
</protein>
<organism evidence="6 7">
    <name type="scientific">Perilla frutescens var. hirtella</name>
    <name type="common">Perilla citriodora</name>
    <name type="synonym">Perilla setoyensis</name>
    <dbReference type="NCBI Taxonomy" id="608512"/>
    <lineage>
        <taxon>Eukaryota</taxon>
        <taxon>Viridiplantae</taxon>
        <taxon>Streptophyta</taxon>
        <taxon>Embryophyta</taxon>
        <taxon>Tracheophyta</taxon>
        <taxon>Spermatophyta</taxon>
        <taxon>Magnoliopsida</taxon>
        <taxon>eudicotyledons</taxon>
        <taxon>Gunneridae</taxon>
        <taxon>Pentapetalae</taxon>
        <taxon>asterids</taxon>
        <taxon>lamiids</taxon>
        <taxon>Lamiales</taxon>
        <taxon>Lamiaceae</taxon>
        <taxon>Nepetoideae</taxon>
        <taxon>Elsholtzieae</taxon>
        <taxon>Perilla</taxon>
    </lineage>
</organism>